<dbReference type="SUPFAM" id="SSF103481">
    <property type="entry name" value="Multidrug resistance efflux transporter EmrE"/>
    <property type="match status" value="1"/>
</dbReference>
<feature type="transmembrane region" description="Helical" evidence="6">
    <location>
        <begin position="345"/>
        <end position="365"/>
    </location>
</feature>
<feature type="domain" description="Sugar phosphate transporter" evidence="7">
    <location>
        <begin position="85"/>
        <end position="387"/>
    </location>
</feature>
<evidence type="ECO:0000256" key="3">
    <source>
        <dbReference type="ARBA" id="ARBA00022989"/>
    </source>
</evidence>
<keyword evidence="2 6" id="KW-0812">Transmembrane</keyword>
<evidence type="ECO:0000256" key="4">
    <source>
        <dbReference type="ARBA" id="ARBA00023136"/>
    </source>
</evidence>
<dbReference type="GO" id="GO:0016020">
    <property type="term" value="C:membrane"/>
    <property type="evidence" value="ECO:0007669"/>
    <property type="project" value="UniProtKB-SubCell"/>
</dbReference>
<comment type="subcellular location">
    <subcellularLocation>
        <location evidence="1">Membrane</location>
        <topology evidence="1">Multi-pass membrane protein</topology>
    </subcellularLocation>
</comment>
<dbReference type="Pfam" id="PF03151">
    <property type="entry name" value="TPT"/>
    <property type="match status" value="1"/>
</dbReference>
<feature type="region of interest" description="Disordered" evidence="5">
    <location>
        <begin position="470"/>
        <end position="524"/>
    </location>
</feature>
<feature type="transmembrane region" description="Helical" evidence="6">
    <location>
        <begin position="202"/>
        <end position="223"/>
    </location>
</feature>
<evidence type="ECO:0000256" key="6">
    <source>
        <dbReference type="SAM" id="Phobius"/>
    </source>
</evidence>
<protein>
    <recommendedName>
        <fullName evidence="7">Sugar phosphate transporter domain-containing protein</fullName>
    </recommendedName>
</protein>
<dbReference type="PANTHER" id="PTHR11132">
    <property type="entry name" value="SOLUTE CARRIER FAMILY 35"/>
    <property type="match status" value="1"/>
</dbReference>
<proteinExistence type="predicted"/>
<evidence type="ECO:0000256" key="1">
    <source>
        <dbReference type="ARBA" id="ARBA00004141"/>
    </source>
</evidence>
<gene>
    <name evidence="8" type="ORF">RDB_LOCUS125680</name>
</gene>
<dbReference type="Proteomes" id="UP000663850">
    <property type="component" value="Unassembled WGS sequence"/>
</dbReference>
<accession>A0A8H3DEL2</accession>
<evidence type="ECO:0000259" key="7">
    <source>
        <dbReference type="Pfam" id="PF03151"/>
    </source>
</evidence>
<dbReference type="AlphaFoldDB" id="A0A8H3DEL2"/>
<reference evidence="8" key="1">
    <citation type="submission" date="2021-01" db="EMBL/GenBank/DDBJ databases">
        <authorList>
            <person name="Kaushik A."/>
        </authorList>
    </citation>
    <scope>NUCLEOTIDE SEQUENCE</scope>
    <source>
        <strain evidence="8">Type strain: AG8-Rh-89/</strain>
    </source>
</reference>
<organism evidence="8 9">
    <name type="scientific">Rhizoctonia solani</name>
    <dbReference type="NCBI Taxonomy" id="456999"/>
    <lineage>
        <taxon>Eukaryota</taxon>
        <taxon>Fungi</taxon>
        <taxon>Dikarya</taxon>
        <taxon>Basidiomycota</taxon>
        <taxon>Agaricomycotina</taxon>
        <taxon>Agaricomycetes</taxon>
        <taxon>Cantharellales</taxon>
        <taxon>Ceratobasidiaceae</taxon>
        <taxon>Rhizoctonia</taxon>
    </lineage>
</organism>
<feature type="transmembrane region" description="Helical" evidence="6">
    <location>
        <begin position="315"/>
        <end position="338"/>
    </location>
</feature>
<dbReference type="InterPro" id="IPR050186">
    <property type="entry name" value="TPT_transporter"/>
</dbReference>
<feature type="region of interest" description="Disordered" evidence="5">
    <location>
        <begin position="397"/>
        <end position="455"/>
    </location>
</feature>
<feature type="transmembrane region" description="Helical" evidence="6">
    <location>
        <begin position="268"/>
        <end position="287"/>
    </location>
</feature>
<keyword evidence="4 6" id="KW-0472">Membrane</keyword>
<sequence length="524" mass="57154">MAGTLTGGRLRASSVHNHSHPRPHPGWMMDKPRTENGYLPSPANMGSHRSFLSTASSTLGSLAVPKPNAPSLTQAAPSTTTLRFVGLCSLWYLTSALSSNTGKSIMMQFRYPVTLTFVQFAFVSSYCLLFMHPRFGMSSLRAPTRAIIRSTLPMAAFQVGGHIFSSMAISRVPVSTVHTIKALSPLFTVAAYRMLFGVSYSFRTYISLLPLTIGVMLACTFDVAGSNVFGLTCAFGSALVFVSSNIFFKKIMPSNGAATAHKLDKLNLLFYSSGMAFLLMVPIWMYYDLGHLWRHWHDGSLTADSSSTKTPAHSVMYYFFLNGTVHWAQNIIAFAILATTSPVTYSIASLIKRVAVICIAIVWFAQNVHPVQAMGIMLTFLGLWMYNQAKGDVERGEHKARRVEAGRQMQLPTSKSELITPQGSPHPQNTQLHGQGNNVQVHAHAPPPARSHPPMRQMSINTAAATIGKQTISPTGSYPSPPASLDSPPQSAGARLKNRRGTHDEHNLGLESNPTPTPQPHPQF</sequence>
<comment type="caution">
    <text evidence="8">The sequence shown here is derived from an EMBL/GenBank/DDBJ whole genome shotgun (WGS) entry which is preliminary data.</text>
</comment>
<feature type="region of interest" description="Disordered" evidence="5">
    <location>
        <begin position="1"/>
        <end position="35"/>
    </location>
</feature>
<feature type="compositionally biased region" description="Polar residues" evidence="5">
    <location>
        <begin position="410"/>
        <end position="440"/>
    </location>
</feature>
<feature type="compositionally biased region" description="Pro residues" evidence="5">
    <location>
        <begin position="515"/>
        <end position="524"/>
    </location>
</feature>
<evidence type="ECO:0000256" key="2">
    <source>
        <dbReference type="ARBA" id="ARBA00022692"/>
    </source>
</evidence>
<dbReference type="InterPro" id="IPR004853">
    <property type="entry name" value="Sugar_P_trans_dom"/>
</dbReference>
<name>A0A8H3DEL2_9AGAM</name>
<keyword evidence="3 6" id="KW-1133">Transmembrane helix</keyword>
<evidence type="ECO:0000256" key="5">
    <source>
        <dbReference type="SAM" id="MobiDB-lite"/>
    </source>
</evidence>
<feature type="transmembrane region" description="Helical" evidence="6">
    <location>
        <begin position="229"/>
        <end position="248"/>
    </location>
</feature>
<evidence type="ECO:0000313" key="8">
    <source>
        <dbReference type="EMBL" id="CAE6527316.1"/>
    </source>
</evidence>
<dbReference type="EMBL" id="CAJMWZ010006768">
    <property type="protein sequence ID" value="CAE6527316.1"/>
    <property type="molecule type" value="Genomic_DNA"/>
</dbReference>
<evidence type="ECO:0000313" key="9">
    <source>
        <dbReference type="Proteomes" id="UP000663850"/>
    </source>
</evidence>
<dbReference type="InterPro" id="IPR037185">
    <property type="entry name" value="EmrE-like"/>
</dbReference>
<feature type="transmembrane region" description="Helical" evidence="6">
    <location>
        <begin position="109"/>
        <end position="131"/>
    </location>
</feature>